<dbReference type="GO" id="GO:0046872">
    <property type="term" value="F:metal ion binding"/>
    <property type="evidence" value="ECO:0007669"/>
    <property type="project" value="UniProtKB-KW"/>
</dbReference>
<evidence type="ECO:0000256" key="3">
    <source>
        <dbReference type="SAM" id="SignalP"/>
    </source>
</evidence>
<evidence type="ECO:0000256" key="1">
    <source>
        <dbReference type="ARBA" id="ARBA00022723"/>
    </source>
</evidence>
<organism evidence="5 6">
    <name type="scientific">Kitasatospora gansuensis</name>
    <dbReference type="NCBI Taxonomy" id="258050"/>
    <lineage>
        <taxon>Bacteria</taxon>
        <taxon>Bacillati</taxon>
        <taxon>Actinomycetota</taxon>
        <taxon>Actinomycetes</taxon>
        <taxon>Kitasatosporales</taxon>
        <taxon>Streptomycetaceae</taxon>
        <taxon>Kitasatospora</taxon>
    </lineage>
</organism>
<evidence type="ECO:0000313" key="5">
    <source>
        <dbReference type="EMBL" id="MBB4951583.1"/>
    </source>
</evidence>
<dbReference type="SUPFAM" id="SSF49503">
    <property type="entry name" value="Cupredoxins"/>
    <property type="match status" value="2"/>
</dbReference>
<feature type="chain" id="PRO_5038983539" evidence="3">
    <location>
        <begin position="22"/>
        <end position="264"/>
    </location>
</feature>
<feature type="compositionally biased region" description="Low complexity" evidence="2">
    <location>
        <begin position="134"/>
        <end position="150"/>
    </location>
</feature>
<dbReference type="Gene3D" id="2.60.40.420">
    <property type="entry name" value="Cupredoxins - blue copper proteins"/>
    <property type="match status" value="2"/>
</dbReference>
<feature type="domain" description="EfeO-type cupredoxin-like" evidence="4">
    <location>
        <begin position="29"/>
        <end position="118"/>
    </location>
</feature>
<accession>A0A7W7WLU0</accession>
<reference evidence="5 6" key="1">
    <citation type="submission" date="2020-08" db="EMBL/GenBank/DDBJ databases">
        <title>Sequencing the genomes of 1000 actinobacteria strains.</title>
        <authorList>
            <person name="Klenk H.-P."/>
        </authorList>
    </citation>
    <scope>NUCLEOTIDE SEQUENCE [LARGE SCALE GENOMIC DNA]</scope>
    <source>
        <strain evidence="5 6">DSM 44786</strain>
    </source>
</reference>
<comment type="caution">
    <text evidence="5">The sequence shown here is derived from an EMBL/GenBank/DDBJ whole genome shotgun (WGS) entry which is preliminary data.</text>
</comment>
<protein>
    <submittedName>
        <fullName evidence="5">Putative cupredoxin-like copper-binding protein</fullName>
    </submittedName>
</protein>
<dbReference type="InterPro" id="IPR028096">
    <property type="entry name" value="EfeO_Cupredoxin"/>
</dbReference>
<dbReference type="CDD" id="cd00920">
    <property type="entry name" value="Cupredoxin"/>
    <property type="match status" value="1"/>
</dbReference>
<keyword evidence="6" id="KW-1185">Reference proteome</keyword>
<feature type="domain" description="EfeO-type cupredoxin-like" evidence="4">
    <location>
        <begin position="166"/>
        <end position="256"/>
    </location>
</feature>
<dbReference type="PROSITE" id="PS00079">
    <property type="entry name" value="MULTICOPPER_OXIDASE1"/>
    <property type="match status" value="1"/>
</dbReference>
<dbReference type="PANTHER" id="PTHR39192">
    <property type="entry name" value="IRON UPTAKE SYSTEM COMPONENT EFEO"/>
    <property type="match status" value="1"/>
</dbReference>
<dbReference type="RefSeq" id="WP_184923642.1">
    <property type="nucleotide sequence ID" value="NZ_JACHJR010000001.1"/>
</dbReference>
<evidence type="ECO:0000259" key="4">
    <source>
        <dbReference type="Pfam" id="PF13473"/>
    </source>
</evidence>
<dbReference type="InterPro" id="IPR050894">
    <property type="entry name" value="EfeM/EfeO_iron_uptake"/>
</dbReference>
<dbReference type="AlphaFoldDB" id="A0A7W7WLU0"/>
<keyword evidence="1" id="KW-0479">Metal-binding</keyword>
<dbReference type="InterPro" id="IPR008972">
    <property type="entry name" value="Cupredoxin"/>
</dbReference>
<evidence type="ECO:0000256" key="2">
    <source>
        <dbReference type="SAM" id="MobiDB-lite"/>
    </source>
</evidence>
<sequence>MRSHRTLAVLGAALLALPLVAACGSGTENSSASADSGKVAITATDSACDIAKTDFQPGDVTFALHNKGRRTTEVYVYGEQKGTFTKVVTEVENIGPGTSRDMPVKLTPGTYEIACKPGQTGDGIRKRITVQGDAASPSPSAAPASPSASATVTETAQPSPSPTGAPDREIEVEAKEYELEFEGMDKLTAKVGERIEFTLENKGSVEHELELFGPDGKVIGEVAPVKPGQKGKAVVSLTVPGTYTLKCGIGAHADKGMTATFTVN</sequence>
<dbReference type="PANTHER" id="PTHR39192:SF1">
    <property type="entry name" value="IRON UPTAKE SYSTEM COMPONENT EFEO"/>
    <property type="match status" value="1"/>
</dbReference>
<dbReference type="Pfam" id="PF13473">
    <property type="entry name" value="Cupredoxin_1"/>
    <property type="match status" value="2"/>
</dbReference>
<dbReference type="EMBL" id="JACHJR010000001">
    <property type="protein sequence ID" value="MBB4951583.1"/>
    <property type="molecule type" value="Genomic_DNA"/>
</dbReference>
<keyword evidence="3" id="KW-0732">Signal</keyword>
<name>A0A7W7WLU0_9ACTN</name>
<proteinExistence type="predicted"/>
<feature type="signal peptide" evidence="3">
    <location>
        <begin position="1"/>
        <end position="21"/>
    </location>
</feature>
<feature type="region of interest" description="Disordered" evidence="2">
    <location>
        <begin position="132"/>
        <end position="169"/>
    </location>
</feature>
<dbReference type="InterPro" id="IPR033138">
    <property type="entry name" value="Cu_oxidase_CS"/>
</dbReference>
<dbReference type="PROSITE" id="PS51257">
    <property type="entry name" value="PROKAR_LIPOPROTEIN"/>
    <property type="match status" value="1"/>
</dbReference>
<evidence type="ECO:0000313" key="6">
    <source>
        <dbReference type="Proteomes" id="UP000573327"/>
    </source>
</evidence>
<gene>
    <name evidence="5" type="ORF">F4556_007118</name>
</gene>
<dbReference type="Proteomes" id="UP000573327">
    <property type="component" value="Unassembled WGS sequence"/>
</dbReference>